<dbReference type="InterPro" id="IPR050861">
    <property type="entry name" value="Dihydroxyacetone_Kinase"/>
</dbReference>
<dbReference type="Pfam" id="PF02733">
    <property type="entry name" value="Dak1"/>
    <property type="match status" value="1"/>
</dbReference>
<dbReference type="GO" id="GO:0019563">
    <property type="term" value="P:glycerol catabolic process"/>
    <property type="evidence" value="ECO:0007669"/>
    <property type="project" value="TreeGrafter"/>
</dbReference>
<dbReference type="InterPro" id="IPR004006">
    <property type="entry name" value="DhaK_dom"/>
</dbReference>
<dbReference type="STRING" id="1121387.GCA_000429885_01576"/>
<dbReference type="PROSITE" id="PS51480">
    <property type="entry name" value="DHAL"/>
    <property type="match status" value="1"/>
</dbReference>
<evidence type="ECO:0000256" key="2">
    <source>
        <dbReference type="ARBA" id="ARBA00022741"/>
    </source>
</evidence>
<evidence type="ECO:0000256" key="4">
    <source>
        <dbReference type="ARBA" id="ARBA00022840"/>
    </source>
</evidence>
<dbReference type="PANTHER" id="PTHR28629:SF4">
    <property type="entry name" value="TRIOKINASE_FMN CYCLASE"/>
    <property type="match status" value="1"/>
</dbReference>
<accession>A0A239V8K4</accession>
<dbReference type="FunFam" id="3.40.50.10440:FF:000001">
    <property type="entry name" value="Dihydroxyacetone kinase, DhaK subunit"/>
    <property type="match status" value="1"/>
</dbReference>
<dbReference type="KEGG" id="dco:SAMEA4475696_0474"/>
<dbReference type="FunFam" id="3.30.1180.20:FF:000001">
    <property type="entry name" value="Dihydroxyacetone kinase 1"/>
    <property type="match status" value="1"/>
</dbReference>
<dbReference type="InterPro" id="IPR036117">
    <property type="entry name" value="DhaL_dom_sf"/>
</dbReference>
<dbReference type="Gene3D" id="3.30.1180.20">
    <property type="entry name" value="Dihydroxyacetone kinase, domain 2"/>
    <property type="match status" value="1"/>
</dbReference>
<dbReference type="AlphaFoldDB" id="A0A239V8K4"/>
<dbReference type="Gene3D" id="1.25.40.340">
    <property type="match status" value="1"/>
</dbReference>
<dbReference type="Proteomes" id="UP000242637">
    <property type="component" value="Chromosome 1"/>
</dbReference>
<evidence type="ECO:0000313" key="7">
    <source>
        <dbReference type="EMBL" id="SNV18511.1"/>
    </source>
</evidence>
<name>A0A239V8K4_9MICO</name>
<evidence type="ECO:0000256" key="1">
    <source>
        <dbReference type="ARBA" id="ARBA00022679"/>
    </source>
</evidence>
<gene>
    <name evidence="7" type="primary">dhaK</name>
    <name evidence="7" type="ORF">SAMEA4475696_00474</name>
</gene>
<keyword evidence="4" id="KW-0067">ATP-binding</keyword>
<dbReference type="GO" id="GO:0005524">
    <property type="term" value="F:ATP binding"/>
    <property type="evidence" value="ECO:0007669"/>
    <property type="project" value="UniProtKB-KW"/>
</dbReference>
<dbReference type="Pfam" id="PF02734">
    <property type="entry name" value="Dak2"/>
    <property type="match status" value="1"/>
</dbReference>
<keyword evidence="1 7" id="KW-0808">Transferase</keyword>
<dbReference type="GO" id="GO:0004371">
    <property type="term" value="F:glycerone kinase activity"/>
    <property type="evidence" value="ECO:0007669"/>
    <property type="project" value="UniProtKB-EC"/>
</dbReference>
<evidence type="ECO:0000259" key="6">
    <source>
        <dbReference type="PROSITE" id="PS51481"/>
    </source>
</evidence>
<dbReference type="PANTHER" id="PTHR28629">
    <property type="entry name" value="TRIOKINASE/FMN CYCLASE"/>
    <property type="match status" value="1"/>
</dbReference>
<protein>
    <submittedName>
        <fullName evidence="7">Dihydroxyacetone kinase</fullName>
        <ecNumber evidence="7">2.7.1.29</ecNumber>
    </submittedName>
</protein>
<organism evidence="7 8">
    <name type="scientific">Dermatophilus congolensis</name>
    <dbReference type="NCBI Taxonomy" id="1863"/>
    <lineage>
        <taxon>Bacteria</taxon>
        <taxon>Bacillati</taxon>
        <taxon>Actinomycetota</taxon>
        <taxon>Actinomycetes</taxon>
        <taxon>Micrococcales</taxon>
        <taxon>Dermatophilaceae</taxon>
        <taxon>Dermatophilus</taxon>
    </lineage>
</organism>
<keyword evidence="8" id="KW-1185">Reference proteome</keyword>
<evidence type="ECO:0000256" key="3">
    <source>
        <dbReference type="ARBA" id="ARBA00022777"/>
    </source>
</evidence>
<dbReference type="Gene3D" id="3.40.50.10440">
    <property type="entry name" value="Dihydroxyacetone kinase, domain 1"/>
    <property type="match status" value="1"/>
</dbReference>
<evidence type="ECO:0000313" key="8">
    <source>
        <dbReference type="Proteomes" id="UP000242637"/>
    </source>
</evidence>
<keyword evidence="2" id="KW-0547">Nucleotide-binding</keyword>
<dbReference type="InterPro" id="IPR004007">
    <property type="entry name" value="DhaL_dom"/>
</dbReference>
<keyword evidence="3 7" id="KW-0418">Kinase</keyword>
<dbReference type="GO" id="GO:0005829">
    <property type="term" value="C:cytosol"/>
    <property type="evidence" value="ECO:0007669"/>
    <property type="project" value="TreeGrafter"/>
</dbReference>
<proteinExistence type="predicted"/>
<dbReference type="EMBL" id="LT906453">
    <property type="protein sequence ID" value="SNV18511.1"/>
    <property type="molecule type" value="Genomic_DNA"/>
</dbReference>
<dbReference type="EC" id="2.7.1.29" evidence="7"/>
<dbReference type="SUPFAM" id="SSF101473">
    <property type="entry name" value="DhaL-like"/>
    <property type="match status" value="1"/>
</dbReference>
<dbReference type="PROSITE" id="PS51481">
    <property type="entry name" value="DHAK"/>
    <property type="match status" value="1"/>
</dbReference>
<dbReference type="FunFam" id="1.25.40.340:FF:000002">
    <property type="entry name" value="Dihydroxyacetone kinase, L subunit"/>
    <property type="match status" value="1"/>
</dbReference>
<dbReference type="SMART" id="SM01120">
    <property type="entry name" value="Dak2"/>
    <property type="match status" value="1"/>
</dbReference>
<dbReference type="SUPFAM" id="SSF82549">
    <property type="entry name" value="DAK1/DegV-like"/>
    <property type="match status" value="1"/>
</dbReference>
<feature type="domain" description="DhaL" evidence="5">
    <location>
        <begin position="372"/>
        <end position="556"/>
    </location>
</feature>
<dbReference type="NCBIfam" id="NF011049">
    <property type="entry name" value="PRK14479.1"/>
    <property type="match status" value="1"/>
</dbReference>
<reference evidence="7 8" key="1">
    <citation type="submission" date="2017-06" db="EMBL/GenBank/DDBJ databases">
        <authorList>
            <consortium name="Pathogen Informatics"/>
        </authorList>
    </citation>
    <scope>NUCLEOTIDE SEQUENCE [LARGE SCALE GENOMIC DNA]</scope>
    <source>
        <strain evidence="7 8">NCTC13039</strain>
    </source>
</reference>
<sequence>MCLPVQMTSLINNPADVVPELLEGVALTQPGLALLKDRTIAVHAATAHAITQGRRDQVPVAIISGGGAGHEPAHAGYVADGMLTAAIAGGIFASPSVDAILDGIRAVTGEAGALLVVKNYTGDRLNFGMAAEVARSEGLKIEIVTVADDVALATSTDNAGRRGLAGTVLVHKIAGALAATGAPLNEVAAAARRVAESVGTMGVALTGATVPGATDAGFDLPTGEVELGLGIHGEPGVSREKLASADELVNTLVTRIATDRGYAPGQKVVALIGSAGATSALELDIATRAAAKAINNLDLDLTRIWAGPVMTSIDMIGISVTLLAIDEELLTHLDAPTTSIAWPGAGAHNARITWIEAPEDPTSDRCENSTDERIRTAIDAACAMLLDNREKLDHADRNVGDGDLGSTLARGAAAWQKNPGKGTGADQLRRLSHIARRDVGGTSGPLYAIMFLRAAEALDQGTPWPEAFSAGVRAMCELGGAKIGDGTMVDALLPAATAACEKRTWNDVVTAAEEGAASTEEGISRKGRASYVGERGRGYTDPGAVAVAMWLASLRGSLS</sequence>
<feature type="domain" description="DhaK" evidence="6">
    <location>
        <begin position="13"/>
        <end position="342"/>
    </location>
</feature>
<evidence type="ECO:0000259" key="5">
    <source>
        <dbReference type="PROSITE" id="PS51480"/>
    </source>
</evidence>